<dbReference type="GO" id="GO:0015031">
    <property type="term" value="P:protein transport"/>
    <property type="evidence" value="ECO:0007669"/>
    <property type="project" value="TreeGrafter"/>
</dbReference>
<gene>
    <name evidence="4" type="ORF">PAPOLLO_LOCUS810</name>
</gene>
<evidence type="ECO:0000256" key="2">
    <source>
        <dbReference type="SAM" id="MobiDB-lite"/>
    </source>
</evidence>
<accession>A0A8S3W105</accession>
<proteinExistence type="predicted"/>
<dbReference type="PANTHER" id="PTHR11188:SF17">
    <property type="entry name" value="FI21816P1"/>
    <property type="match status" value="1"/>
</dbReference>
<feature type="region of interest" description="Disordered" evidence="2">
    <location>
        <begin position="307"/>
        <end position="337"/>
    </location>
</feature>
<protein>
    <submittedName>
        <fullName evidence="4">(apollo) hypothetical protein</fullName>
    </submittedName>
</protein>
<evidence type="ECO:0000313" key="5">
    <source>
        <dbReference type="Proteomes" id="UP000691718"/>
    </source>
</evidence>
<keyword evidence="1" id="KW-0716">Sensory transduction</keyword>
<dbReference type="InterPro" id="IPR011021">
    <property type="entry name" value="Arrestin-like_N"/>
</dbReference>
<reference evidence="4" key="1">
    <citation type="submission" date="2021-04" db="EMBL/GenBank/DDBJ databases">
        <authorList>
            <person name="Tunstrom K."/>
        </authorList>
    </citation>
    <scope>NUCLEOTIDE SEQUENCE</scope>
</reference>
<dbReference type="InterPro" id="IPR011022">
    <property type="entry name" value="Arrestin_C-like"/>
</dbReference>
<dbReference type="Pfam" id="PF02752">
    <property type="entry name" value="Arrestin_C"/>
    <property type="match status" value="1"/>
</dbReference>
<evidence type="ECO:0000313" key="4">
    <source>
        <dbReference type="EMBL" id="CAG4934379.1"/>
    </source>
</evidence>
<dbReference type="PANTHER" id="PTHR11188">
    <property type="entry name" value="ARRESTIN DOMAIN CONTAINING PROTEIN"/>
    <property type="match status" value="1"/>
</dbReference>
<dbReference type="EMBL" id="CAJQZP010000040">
    <property type="protein sequence ID" value="CAG4934379.1"/>
    <property type="molecule type" value="Genomic_DNA"/>
</dbReference>
<dbReference type="Proteomes" id="UP000691718">
    <property type="component" value="Unassembled WGS sequence"/>
</dbReference>
<sequence length="337" mass="38221">MGIFCEINLFKSCDGIFIAGSTVRGVIRYAVDKEMTCTQITVSLKGKGKLNLKKKGNNKSKEESYWSSEEYLNVKNVITETGKNTIITIGSYETPFSFQLPYNIPPTFHYSNSTLQYAICCNILYHVCIKFERPGFWKFNKNFKKEIIVESGISPRLPLVPVICGEQKKLRQLFSSKNSIITIKAIVAKSVIAPGEKVQLEYEVTNDTNVAVKAVETKILEVFKFTTTSQTVIQSYDVPQTKSKTGSIKRNESLAMRVDIVGPPDRKSLDFSNIVARDYFVHITVELPFPHFNARLQIPIQVGNTGDRNYLDPPPSYWEAMGEDKQEGKDYEKDDKY</sequence>
<feature type="compositionally biased region" description="Basic and acidic residues" evidence="2">
    <location>
        <begin position="322"/>
        <end position="337"/>
    </location>
</feature>
<organism evidence="4 5">
    <name type="scientific">Parnassius apollo</name>
    <name type="common">Apollo butterfly</name>
    <name type="synonym">Papilio apollo</name>
    <dbReference type="NCBI Taxonomy" id="110799"/>
    <lineage>
        <taxon>Eukaryota</taxon>
        <taxon>Metazoa</taxon>
        <taxon>Ecdysozoa</taxon>
        <taxon>Arthropoda</taxon>
        <taxon>Hexapoda</taxon>
        <taxon>Insecta</taxon>
        <taxon>Pterygota</taxon>
        <taxon>Neoptera</taxon>
        <taxon>Endopterygota</taxon>
        <taxon>Lepidoptera</taxon>
        <taxon>Glossata</taxon>
        <taxon>Ditrysia</taxon>
        <taxon>Papilionoidea</taxon>
        <taxon>Papilionidae</taxon>
        <taxon>Parnassiinae</taxon>
        <taxon>Parnassini</taxon>
        <taxon>Parnassius</taxon>
        <taxon>Parnassius</taxon>
    </lineage>
</organism>
<dbReference type="GO" id="GO:0005737">
    <property type="term" value="C:cytoplasm"/>
    <property type="evidence" value="ECO:0007669"/>
    <property type="project" value="TreeGrafter"/>
</dbReference>
<keyword evidence="5" id="KW-1185">Reference proteome</keyword>
<dbReference type="AlphaFoldDB" id="A0A8S3W105"/>
<evidence type="ECO:0000256" key="1">
    <source>
        <dbReference type="ARBA" id="ARBA00022606"/>
    </source>
</evidence>
<comment type="caution">
    <text evidence="4">The sequence shown here is derived from an EMBL/GenBank/DDBJ whole genome shotgun (WGS) entry which is preliminary data.</text>
</comment>
<evidence type="ECO:0000259" key="3">
    <source>
        <dbReference type="SMART" id="SM01017"/>
    </source>
</evidence>
<feature type="domain" description="Arrestin C-terminal-like" evidence="3">
    <location>
        <begin position="177"/>
        <end position="315"/>
    </location>
</feature>
<dbReference type="SMART" id="SM01017">
    <property type="entry name" value="Arrestin_C"/>
    <property type="match status" value="1"/>
</dbReference>
<dbReference type="InterPro" id="IPR050357">
    <property type="entry name" value="Arrestin_domain-protein"/>
</dbReference>
<dbReference type="Pfam" id="PF00339">
    <property type="entry name" value="Arrestin_N"/>
    <property type="match status" value="1"/>
</dbReference>
<name>A0A8S3W105_PARAO</name>
<dbReference type="OrthoDB" id="2333384at2759"/>